<dbReference type="PANTHER" id="PTHR13932:SF6">
    <property type="entry name" value="OXYGEN-INDEPENDENT COPROPORPHYRINOGEN III OXIDASE"/>
    <property type="match status" value="1"/>
</dbReference>
<dbReference type="InterPro" id="IPR023404">
    <property type="entry name" value="rSAM_horseshoe"/>
</dbReference>
<comment type="function">
    <text evidence="13">Involved in the heme biosynthesis. Catalyzes the anaerobic oxidative decarboxylation of propionate groups of rings A and B of coproporphyrinogen III to yield the vinyl groups in protoporphyrinogen IX.</text>
</comment>
<evidence type="ECO:0000256" key="3">
    <source>
        <dbReference type="ARBA" id="ARBA00005493"/>
    </source>
</evidence>
<dbReference type="EMBL" id="SORZ01000002">
    <property type="protein sequence ID" value="TPW33879.1"/>
    <property type="molecule type" value="Genomic_DNA"/>
</dbReference>
<dbReference type="Gene3D" id="1.10.10.920">
    <property type="match status" value="1"/>
</dbReference>
<keyword evidence="8 15" id="KW-0479">Metal-binding</keyword>
<feature type="binding site" evidence="16">
    <location>
        <position position="211"/>
    </location>
    <ligand>
        <name>S-adenosyl-L-methionine</name>
        <dbReference type="ChEBI" id="CHEBI:59789"/>
        <label>2</label>
    </ligand>
</feature>
<feature type="binding site" evidence="16">
    <location>
        <position position="199"/>
    </location>
    <ligand>
        <name>S-adenosyl-L-methionine</name>
        <dbReference type="ChEBI" id="CHEBI:59789"/>
        <label>2</label>
    </ligand>
</feature>
<feature type="binding site" evidence="16">
    <location>
        <position position="172"/>
    </location>
    <ligand>
        <name>S-adenosyl-L-methionine</name>
        <dbReference type="ChEBI" id="CHEBI:59789"/>
        <label>2</label>
    </ligand>
</feature>
<evidence type="ECO:0000256" key="15">
    <source>
        <dbReference type="PIRNR" id="PIRNR000167"/>
    </source>
</evidence>
<evidence type="ECO:0000256" key="14">
    <source>
        <dbReference type="ARBA" id="ARBA00048321"/>
    </source>
</evidence>
<feature type="binding site" evidence="16">
    <location>
        <position position="236"/>
    </location>
    <ligand>
        <name>S-adenosyl-L-methionine</name>
        <dbReference type="ChEBI" id="CHEBI:59789"/>
        <label>2</label>
    </ligand>
</feature>
<comment type="subunit">
    <text evidence="4">Monomer.</text>
</comment>
<evidence type="ECO:0000256" key="13">
    <source>
        <dbReference type="ARBA" id="ARBA00024295"/>
    </source>
</evidence>
<feature type="binding site" evidence="16">
    <location>
        <begin position="140"/>
        <end position="141"/>
    </location>
    <ligand>
        <name>S-adenosyl-L-methionine</name>
        <dbReference type="ChEBI" id="CHEBI:59789"/>
        <label>2</label>
    </ligand>
</feature>
<dbReference type="Pfam" id="PF04055">
    <property type="entry name" value="Radical_SAM"/>
    <property type="match status" value="1"/>
</dbReference>
<dbReference type="InterPro" id="IPR010723">
    <property type="entry name" value="HemN_C"/>
</dbReference>
<name>A0A506UKL7_9PROT</name>
<dbReference type="InterPro" id="IPR034505">
    <property type="entry name" value="Coproporphyrinogen-III_oxidase"/>
</dbReference>
<dbReference type="InterPro" id="IPR006638">
    <property type="entry name" value="Elp3/MiaA/NifB-like_rSAM"/>
</dbReference>
<dbReference type="UniPathway" id="UPA00251">
    <property type="reaction ID" value="UER00323"/>
</dbReference>
<evidence type="ECO:0000256" key="16">
    <source>
        <dbReference type="PIRSR" id="PIRSR000167-1"/>
    </source>
</evidence>
<feature type="domain" description="Radical SAM core" evidence="19">
    <location>
        <begin position="73"/>
        <end position="307"/>
    </location>
</feature>
<comment type="catalytic activity">
    <reaction evidence="14 15">
        <text>coproporphyrinogen III + 2 S-adenosyl-L-methionine = protoporphyrinogen IX + 2 5'-deoxyadenosine + 2 L-methionine + 2 CO2</text>
        <dbReference type="Rhea" id="RHEA:15425"/>
        <dbReference type="ChEBI" id="CHEBI:16526"/>
        <dbReference type="ChEBI" id="CHEBI:17319"/>
        <dbReference type="ChEBI" id="CHEBI:57307"/>
        <dbReference type="ChEBI" id="CHEBI:57309"/>
        <dbReference type="ChEBI" id="CHEBI:57844"/>
        <dbReference type="ChEBI" id="CHEBI:59789"/>
        <dbReference type="EC" id="1.3.98.3"/>
    </reaction>
</comment>
<evidence type="ECO:0000256" key="11">
    <source>
        <dbReference type="ARBA" id="ARBA00023014"/>
    </source>
</evidence>
<keyword evidence="11 15" id="KW-0411">Iron-sulfur</keyword>
<dbReference type="SFLD" id="SFLDS00029">
    <property type="entry name" value="Radical_SAM"/>
    <property type="match status" value="1"/>
</dbReference>
<dbReference type="GO" id="GO:0051539">
    <property type="term" value="F:4 iron, 4 sulfur cluster binding"/>
    <property type="evidence" value="ECO:0007669"/>
    <property type="project" value="UniProtKB-KW"/>
</dbReference>
<keyword evidence="21" id="KW-1185">Reference proteome</keyword>
<dbReference type="Proteomes" id="UP000315037">
    <property type="component" value="Unassembled WGS sequence"/>
</dbReference>
<organism evidence="20 21">
    <name type="scientific">Oecophyllibacter saccharovorans</name>
    <dbReference type="NCBI Taxonomy" id="2558360"/>
    <lineage>
        <taxon>Bacteria</taxon>
        <taxon>Pseudomonadati</taxon>
        <taxon>Pseudomonadota</taxon>
        <taxon>Alphaproteobacteria</taxon>
        <taxon>Acetobacterales</taxon>
        <taxon>Acetobacteraceae</taxon>
        <taxon>Oecophyllibacter</taxon>
    </lineage>
</organism>
<dbReference type="PANTHER" id="PTHR13932">
    <property type="entry name" value="COPROPORPHYRINIGEN III OXIDASE"/>
    <property type="match status" value="1"/>
</dbReference>
<dbReference type="SUPFAM" id="SSF102114">
    <property type="entry name" value="Radical SAM enzymes"/>
    <property type="match status" value="1"/>
</dbReference>
<evidence type="ECO:0000259" key="19">
    <source>
        <dbReference type="PROSITE" id="PS51918"/>
    </source>
</evidence>
<evidence type="ECO:0000256" key="18">
    <source>
        <dbReference type="SAM" id="MobiDB-lite"/>
    </source>
</evidence>
<dbReference type="PIRSF" id="PIRSF000167">
    <property type="entry name" value="HemN"/>
    <property type="match status" value="1"/>
</dbReference>
<dbReference type="NCBIfam" id="TIGR00538">
    <property type="entry name" value="hemN"/>
    <property type="match status" value="1"/>
</dbReference>
<feature type="binding site" evidence="17">
    <location>
        <position position="88"/>
    </location>
    <ligand>
        <name>[4Fe-4S] cluster</name>
        <dbReference type="ChEBI" id="CHEBI:49883"/>
        <note>4Fe-4S-S-AdoMet</note>
    </ligand>
</feature>
<dbReference type="GO" id="GO:0005737">
    <property type="term" value="C:cytoplasm"/>
    <property type="evidence" value="ECO:0007669"/>
    <property type="project" value="UniProtKB-SubCell"/>
</dbReference>
<feature type="binding site" evidence="17">
    <location>
        <position position="92"/>
    </location>
    <ligand>
        <name>[4Fe-4S] cluster</name>
        <dbReference type="ChEBI" id="CHEBI:49883"/>
        <note>4Fe-4S-S-AdoMet</note>
    </ligand>
</feature>
<keyword evidence="5 15" id="KW-0004">4Fe-4S</keyword>
<evidence type="ECO:0000256" key="6">
    <source>
        <dbReference type="ARBA" id="ARBA00022490"/>
    </source>
</evidence>
<evidence type="ECO:0000256" key="8">
    <source>
        <dbReference type="ARBA" id="ARBA00022723"/>
    </source>
</evidence>
<dbReference type="AlphaFoldDB" id="A0A506UKL7"/>
<dbReference type="RefSeq" id="WP_165600596.1">
    <property type="nucleotide sequence ID" value="NZ_SORZ01000002.1"/>
</dbReference>
<comment type="similarity">
    <text evidence="3 15">Belongs to the anaerobic coproporphyrinogen-III oxidase family.</text>
</comment>
<comment type="caution">
    <text evidence="20">The sequence shown here is derived from an EMBL/GenBank/DDBJ whole genome shotgun (WGS) entry which is preliminary data.</text>
</comment>
<evidence type="ECO:0000256" key="4">
    <source>
        <dbReference type="ARBA" id="ARBA00011245"/>
    </source>
</evidence>
<accession>A0A506UKL7</accession>
<gene>
    <name evidence="20" type="primary">hemN</name>
    <name evidence="20" type="ORF">E3202_04620</name>
</gene>
<evidence type="ECO:0000256" key="2">
    <source>
        <dbReference type="ARBA" id="ARBA00004785"/>
    </source>
</evidence>
<dbReference type="Gene3D" id="3.80.30.20">
    <property type="entry name" value="tm_1862 like domain"/>
    <property type="match status" value="1"/>
</dbReference>
<proteinExistence type="inferred from homology"/>
<comment type="subcellular location">
    <subcellularLocation>
        <location evidence="1 15">Cytoplasm</location>
    </subcellularLocation>
</comment>
<evidence type="ECO:0000256" key="7">
    <source>
        <dbReference type="ARBA" id="ARBA00022691"/>
    </source>
</evidence>
<sequence length="488" mass="52860">MSASSVPFGPSPAFTPDKPASAVPREAGFDSARQKALLARYSGQLPRYTSYPTAVQFTEATGSATLAGWLEDLAPGASFSLYFHVPFCDELCSFCACNTSVVRHEERRLAYGRQLLEEVARVGQLTGPGHPVTHLHWGGGTPTSLPAESLRAVMAAARTQWPLTPDAEVSIELDPRNVPPGCGALLAELGFNRVSLGVQDIDPEVQKAAGRIQSRAQTEACIAEMRGAGIASVNIDLIYGLPRQTTESVTRTAHSIAALRPDRLAVFGYAHVPWKEKRQKLIDENLLPDSDARFEQREAIDRVLREAGYVVVGLDHYALPSDSMARALEDGTLRRNFQGYTTDDSDILVGLGASAISAFPQGLTQNAVSAAAYRRALTGEDGVERTGGLPTWRGVTRRGQDRLRAAVIEQLMTFLQVDLAAQCRRFNAEEDFAAERAALAPMVADGLVTLEGDVVRVPEEARLFVRNVAAVFDQHLRRDGVARHSSAV</sequence>
<feature type="binding site" evidence="16">
    <location>
        <position position="356"/>
    </location>
    <ligand>
        <name>S-adenosyl-L-methionine</name>
        <dbReference type="ChEBI" id="CHEBI:59789"/>
        <label>1</label>
    </ligand>
</feature>
<feature type="binding site" evidence="17">
    <location>
        <position position="95"/>
    </location>
    <ligand>
        <name>[4Fe-4S] cluster</name>
        <dbReference type="ChEBI" id="CHEBI:49883"/>
        <note>4Fe-4S-S-AdoMet</note>
    </ligand>
</feature>
<dbReference type="InterPro" id="IPR007197">
    <property type="entry name" value="rSAM"/>
</dbReference>
<keyword evidence="12 15" id="KW-0627">Porphyrin biosynthesis</keyword>
<evidence type="ECO:0000256" key="12">
    <source>
        <dbReference type="ARBA" id="ARBA00023244"/>
    </source>
</evidence>
<dbReference type="GO" id="GO:0006782">
    <property type="term" value="P:protoporphyrinogen IX biosynthetic process"/>
    <property type="evidence" value="ECO:0007669"/>
    <property type="project" value="UniProtKB-UniPathway"/>
</dbReference>
<dbReference type="CDD" id="cd01335">
    <property type="entry name" value="Radical_SAM"/>
    <property type="match status" value="1"/>
</dbReference>
<dbReference type="Pfam" id="PF06969">
    <property type="entry name" value="HemN_C"/>
    <property type="match status" value="1"/>
</dbReference>
<feature type="binding site" evidence="16">
    <location>
        <begin position="94"/>
        <end position="96"/>
    </location>
    <ligand>
        <name>S-adenosyl-L-methionine</name>
        <dbReference type="ChEBI" id="CHEBI:59789"/>
        <label>2</label>
    </ligand>
</feature>
<feature type="binding site" evidence="16">
    <location>
        <position position="270"/>
    </location>
    <ligand>
        <name>S-adenosyl-L-methionine</name>
        <dbReference type="ChEBI" id="CHEBI:59789"/>
        <label>2</label>
    </ligand>
</feature>
<evidence type="ECO:0000256" key="5">
    <source>
        <dbReference type="ARBA" id="ARBA00022485"/>
    </source>
</evidence>
<dbReference type="PROSITE" id="PS51918">
    <property type="entry name" value="RADICAL_SAM"/>
    <property type="match status" value="1"/>
</dbReference>
<feature type="binding site" evidence="16">
    <location>
        <position position="139"/>
    </location>
    <ligand>
        <name>S-adenosyl-L-methionine</name>
        <dbReference type="ChEBI" id="CHEBI:59789"/>
        <label>1</label>
    </ligand>
</feature>
<comment type="pathway">
    <text evidence="2 15">Porphyrin-containing compound metabolism; protoporphyrin-IX biosynthesis; protoporphyrinogen-IX from coproporphyrinogen-III (AdoMet route): step 1/1.</text>
</comment>
<protein>
    <recommendedName>
        <fullName evidence="15">Coproporphyrinogen-III oxidase</fullName>
        <ecNumber evidence="15">1.3.98.3</ecNumber>
    </recommendedName>
</protein>
<dbReference type="InterPro" id="IPR058240">
    <property type="entry name" value="rSAM_sf"/>
</dbReference>
<keyword evidence="7 15" id="KW-0949">S-adenosyl-L-methionine</keyword>
<evidence type="ECO:0000256" key="17">
    <source>
        <dbReference type="PIRSR" id="PIRSR000167-2"/>
    </source>
</evidence>
<dbReference type="InterPro" id="IPR004558">
    <property type="entry name" value="Coprogen_oxidase_HemN"/>
</dbReference>
<dbReference type="GO" id="GO:0046872">
    <property type="term" value="F:metal ion binding"/>
    <property type="evidence" value="ECO:0007669"/>
    <property type="project" value="UniProtKB-KW"/>
</dbReference>
<evidence type="ECO:0000313" key="20">
    <source>
        <dbReference type="EMBL" id="TPW33879.1"/>
    </source>
</evidence>
<evidence type="ECO:0000313" key="21">
    <source>
        <dbReference type="Proteomes" id="UP000315037"/>
    </source>
</evidence>
<dbReference type="SMART" id="SM00729">
    <property type="entry name" value="Elp3"/>
    <property type="match status" value="1"/>
</dbReference>
<feature type="binding site" evidence="16">
    <location>
        <position position="82"/>
    </location>
    <ligand>
        <name>S-adenosyl-L-methionine</name>
        <dbReference type="ChEBI" id="CHEBI:59789"/>
        <label>1</label>
    </ligand>
</feature>
<dbReference type="SFLD" id="SFLDG01065">
    <property type="entry name" value="anaerobic_coproporphyrinogen-I"/>
    <property type="match status" value="1"/>
</dbReference>
<comment type="cofactor">
    <cofactor evidence="15 17">
        <name>[4Fe-4S] cluster</name>
        <dbReference type="ChEBI" id="CHEBI:49883"/>
    </cofactor>
    <text evidence="15 17">Binds 1 [4Fe-4S] cluster. The cluster is coordinated with 3 cysteines and an exchangeable S-adenosyl-L-methionine.</text>
</comment>
<dbReference type="GO" id="GO:0004109">
    <property type="term" value="F:coproporphyrinogen oxidase activity"/>
    <property type="evidence" value="ECO:0007669"/>
    <property type="project" value="InterPro"/>
</dbReference>
<keyword evidence="9 15" id="KW-0560">Oxidoreductase</keyword>
<evidence type="ECO:0000256" key="10">
    <source>
        <dbReference type="ARBA" id="ARBA00023004"/>
    </source>
</evidence>
<reference evidence="20 21" key="1">
    <citation type="submission" date="2019-03" db="EMBL/GenBank/DDBJ databases">
        <title>The complete genome sequence of Neokomagataea sp. Jb2 NBRC113641.</title>
        <authorList>
            <person name="Chua K.-O."/>
            <person name="Chan K.-G."/>
            <person name="See-Too W.-S."/>
        </authorList>
    </citation>
    <scope>NUCLEOTIDE SEQUENCE [LARGE SCALE GENOMIC DNA]</scope>
    <source>
        <strain evidence="20 21">Jb2</strain>
    </source>
</reference>
<dbReference type="EC" id="1.3.98.3" evidence="15"/>
<feature type="region of interest" description="Disordered" evidence="18">
    <location>
        <begin position="1"/>
        <end position="26"/>
    </location>
</feature>
<keyword evidence="10 15" id="KW-0408">Iron</keyword>
<evidence type="ECO:0000256" key="9">
    <source>
        <dbReference type="ARBA" id="ARBA00023002"/>
    </source>
</evidence>
<dbReference type="GO" id="GO:0051989">
    <property type="term" value="F:coproporphyrinogen dehydrogenase activity"/>
    <property type="evidence" value="ECO:0007669"/>
    <property type="project" value="UniProtKB-EC"/>
</dbReference>
<evidence type="ECO:0000256" key="1">
    <source>
        <dbReference type="ARBA" id="ARBA00004496"/>
    </source>
</evidence>
<keyword evidence="6 15" id="KW-0963">Cytoplasm</keyword>